<dbReference type="EMBL" id="BK016126">
    <property type="protein sequence ID" value="DAF97115.1"/>
    <property type="molecule type" value="Genomic_DNA"/>
</dbReference>
<reference evidence="1" key="1">
    <citation type="journal article" date="2021" name="Proc. Natl. Acad. Sci. U.S.A.">
        <title>A Catalog of Tens of Thousands of Viruses from Human Metagenomes Reveals Hidden Associations with Chronic Diseases.</title>
        <authorList>
            <person name="Tisza M.J."/>
            <person name="Buck C.B."/>
        </authorList>
    </citation>
    <scope>NUCLEOTIDE SEQUENCE</scope>
    <source>
        <strain evidence="1">Cthae16</strain>
    </source>
</reference>
<organism evidence="1">
    <name type="scientific">Siphoviridae sp. cthae16</name>
    <dbReference type="NCBI Taxonomy" id="2825617"/>
    <lineage>
        <taxon>Viruses</taxon>
        <taxon>Duplodnaviria</taxon>
        <taxon>Heunggongvirae</taxon>
        <taxon>Uroviricota</taxon>
        <taxon>Caudoviricetes</taxon>
    </lineage>
</organism>
<name>A0A8S5URQ7_9CAUD</name>
<proteinExistence type="predicted"/>
<protein>
    <submittedName>
        <fullName evidence="1">Uncharacterized protein</fullName>
    </submittedName>
</protein>
<evidence type="ECO:0000313" key="1">
    <source>
        <dbReference type="EMBL" id="DAF97115.1"/>
    </source>
</evidence>
<sequence>MKSVYDLCKLLIARGRTAGLIDKMDAYLANDRLTVEEYNSLTAMLEGTDGE</sequence>
<accession>A0A8S5URQ7</accession>